<reference evidence="1" key="1">
    <citation type="submission" date="2023-04" db="EMBL/GenBank/DDBJ databases">
        <title>A chromosome-level genome assembly of the parasitoid wasp Eretmocerus hayati.</title>
        <authorList>
            <person name="Zhong Y."/>
            <person name="Liu S."/>
            <person name="Liu Y."/>
        </authorList>
    </citation>
    <scope>NUCLEOTIDE SEQUENCE</scope>
    <source>
        <strain evidence="1">ZJU_SS_LIU_2023</strain>
    </source>
</reference>
<evidence type="ECO:0000313" key="1">
    <source>
        <dbReference type="EMBL" id="KAJ8673347.1"/>
    </source>
</evidence>
<comment type="caution">
    <text evidence="1">The sequence shown here is derived from an EMBL/GenBank/DDBJ whole genome shotgun (WGS) entry which is preliminary data.</text>
</comment>
<sequence>MVDCWISTAIGVISGIMGIFDFLKNRYGELTAMDLVKAQSTFETVRIWKKNMNHDIDEIYNAINLLPERQAFYNSMDKMRSDFLEIYNNFKLFLDEDCPISRNDNRYEKTSASKASDCRIVASRIIGDYKTSGTPLLSIHNTVRDVLHNFTTMQASWIGNYQVRSRSFEK</sequence>
<dbReference type="Proteomes" id="UP001239111">
    <property type="component" value="Chromosome 3"/>
</dbReference>
<protein>
    <submittedName>
        <fullName evidence="1">Uncharacterized protein</fullName>
    </submittedName>
</protein>
<gene>
    <name evidence="1" type="ORF">QAD02_004609</name>
</gene>
<dbReference type="EMBL" id="CM056743">
    <property type="protein sequence ID" value="KAJ8673347.1"/>
    <property type="molecule type" value="Genomic_DNA"/>
</dbReference>
<proteinExistence type="predicted"/>
<keyword evidence="2" id="KW-1185">Reference proteome</keyword>
<organism evidence="1 2">
    <name type="scientific">Eretmocerus hayati</name>
    <dbReference type="NCBI Taxonomy" id="131215"/>
    <lineage>
        <taxon>Eukaryota</taxon>
        <taxon>Metazoa</taxon>
        <taxon>Ecdysozoa</taxon>
        <taxon>Arthropoda</taxon>
        <taxon>Hexapoda</taxon>
        <taxon>Insecta</taxon>
        <taxon>Pterygota</taxon>
        <taxon>Neoptera</taxon>
        <taxon>Endopterygota</taxon>
        <taxon>Hymenoptera</taxon>
        <taxon>Apocrita</taxon>
        <taxon>Proctotrupomorpha</taxon>
        <taxon>Chalcidoidea</taxon>
        <taxon>Aphelinidae</taxon>
        <taxon>Aphelininae</taxon>
        <taxon>Eretmocerus</taxon>
    </lineage>
</organism>
<evidence type="ECO:0000313" key="2">
    <source>
        <dbReference type="Proteomes" id="UP001239111"/>
    </source>
</evidence>
<name>A0ACC2NSY8_9HYME</name>
<accession>A0ACC2NSY8</accession>